<proteinExistence type="predicted"/>
<sequence length="86" mass="9655">MAALDDGGSLLGDPSIFREEYLQKTWPFRSAETRVFRGFQTDNEKLAESLPKASEEPRRVARGTPPPRSSRQEPARETEAGPYGLF</sequence>
<feature type="region of interest" description="Disordered" evidence="1">
    <location>
        <begin position="42"/>
        <end position="86"/>
    </location>
</feature>
<evidence type="ECO:0000313" key="3">
    <source>
        <dbReference type="Proteomes" id="UP000276985"/>
    </source>
</evidence>
<name>A0ABD7JUL2_PSEAI</name>
<evidence type="ECO:0000256" key="1">
    <source>
        <dbReference type="SAM" id="MobiDB-lite"/>
    </source>
</evidence>
<dbReference type="RefSeq" id="WP_126593964.1">
    <property type="nucleotide sequence ID" value="NZ_LFXS01000021.1"/>
</dbReference>
<reference evidence="2 3" key="1">
    <citation type="submission" date="2018-12" db="EMBL/GenBank/DDBJ databases">
        <title>Pseudomonas aeruginosa Diversity Panel.</title>
        <authorList>
            <person name="Snesrud E."/>
            <person name="Mcgann P."/>
        </authorList>
    </citation>
    <scope>NUCLEOTIDE SEQUENCE [LARGE SCALE GENOMIC DNA]</scope>
    <source>
        <strain evidence="2 3">MRSN6241</strain>
    </source>
</reference>
<dbReference type="Proteomes" id="UP000276985">
    <property type="component" value="Unassembled WGS sequence"/>
</dbReference>
<organism evidence="2 3">
    <name type="scientific">Pseudomonas aeruginosa</name>
    <dbReference type="NCBI Taxonomy" id="287"/>
    <lineage>
        <taxon>Bacteria</taxon>
        <taxon>Pseudomonadati</taxon>
        <taxon>Pseudomonadota</taxon>
        <taxon>Gammaproteobacteria</taxon>
        <taxon>Pseudomonadales</taxon>
        <taxon>Pseudomonadaceae</taxon>
        <taxon>Pseudomonas</taxon>
    </lineage>
</organism>
<dbReference type="AlphaFoldDB" id="A0ABD7JUL2"/>
<protein>
    <submittedName>
        <fullName evidence="2">Uncharacterized protein</fullName>
    </submittedName>
</protein>
<comment type="caution">
    <text evidence="2">The sequence shown here is derived from an EMBL/GenBank/DDBJ whole genome shotgun (WGS) entry which is preliminary data.</text>
</comment>
<gene>
    <name evidence="2" type="ORF">DY940_30500</name>
</gene>
<feature type="compositionally biased region" description="Basic and acidic residues" evidence="1">
    <location>
        <begin position="42"/>
        <end position="59"/>
    </location>
</feature>
<dbReference type="EMBL" id="RXTL01000045">
    <property type="protein sequence ID" value="RTS40109.1"/>
    <property type="molecule type" value="Genomic_DNA"/>
</dbReference>
<feature type="compositionally biased region" description="Basic and acidic residues" evidence="1">
    <location>
        <begin position="70"/>
        <end position="79"/>
    </location>
</feature>
<accession>A0ABD7JUL2</accession>
<evidence type="ECO:0000313" key="2">
    <source>
        <dbReference type="EMBL" id="RTS40109.1"/>
    </source>
</evidence>